<comment type="caution">
    <text evidence="9">The sequence shown here is derived from an EMBL/GenBank/DDBJ whole genome shotgun (WGS) entry which is preliminary data.</text>
</comment>
<feature type="transmembrane region" description="Helical" evidence="6">
    <location>
        <begin position="286"/>
        <end position="307"/>
    </location>
</feature>
<feature type="domain" description="ABC3 transporter permease C-terminal" evidence="7">
    <location>
        <begin position="676"/>
        <end position="789"/>
    </location>
</feature>
<dbReference type="GO" id="GO:0022857">
    <property type="term" value="F:transmembrane transporter activity"/>
    <property type="evidence" value="ECO:0007669"/>
    <property type="project" value="TreeGrafter"/>
</dbReference>
<feature type="domain" description="MacB-like periplasmic core" evidence="8">
    <location>
        <begin position="20"/>
        <end position="240"/>
    </location>
</feature>
<keyword evidence="10" id="KW-1185">Reference proteome</keyword>
<name>A0A4U6D6G7_9BACT</name>
<feature type="transmembrane region" description="Helical" evidence="6">
    <location>
        <begin position="379"/>
        <end position="402"/>
    </location>
</feature>
<comment type="subcellular location">
    <subcellularLocation>
        <location evidence="1">Cell membrane</location>
        <topology evidence="1">Multi-pass membrane protein</topology>
    </subcellularLocation>
</comment>
<gene>
    <name evidence="9" type="ORF">FDK13_15205</name>
</gene>
<sequence length="793" mass="89091">MLKNHIKIALRNLFGSRLFTSLNIIGLSGGMVAAVFILLWVKNESSFDTFHKKSEQIKRILTHYQVSKQEIWHWSSTPLLLANEIKLLPEITKATRKIASSNLPIKVADKMILADHVAYVDSNWFEVFDYNFLDGSINDFKSGIRNIAMTESRAEQLFGKTDVAGKIVRIDSLDYKISAVFANNPANSSFQYDYILPLSAYLSNPGNLKNDNNWGNFNYETFIVVRPDADLKKLDKKLTAIISNAKKDDKGNPSKDIVLESEALADLHFNNAVQGAGQNTGDHKTVYIFFGLAMLILFVACINYVNLTTARASMRAKEVGMKKLLGATHSHLFGQFMTESILTCLLSLGLALILIFALMPSFNDLTGKIFVLSLTNSSLWYVLFGTTFFAILLTGIYPSLLLSSFKPFETLRGNNVFGSNNGNFRKGLVIVQFTVSVVFLISTLVVFQQMKFIRDKKLGYDRGRTFTFMLPWNMVPKVEAKMMKAQLLNQPGIEDVTISSANIVDISSSHSGSLDWDGRPADFQPTVGQINVESNFQSMFGLKMSDGRWFAENSIADKNNVILNEAAVRKLNIPKPVIGQRFHFQGKKGTVIGVVKDFHYKSLREKIEPLVLFTDSEWSRGIYVKYTKGNAALAIKSVEKIRAEMVPNYPLDYKFLDETFDRLYKNEQRSATLFNTFTIIAVLISCLGLFGLATFTAERRIKEIGIRKVLGASISGIVKLLSTDFVILVLISVLIASPIAYYVMNKWLEGFAYRIEIHWWIFPMIGLLTVLIAVFTISFQSIKAAMMNPVKSE</sequence>
<dbReference type="OrthoDB" id="905589at2"/>
<dbReference type="PANTHER" id="PTHR30572:SF18">
    <property type="entry name" value="ABC-TYPE MACROLIDE FAMILY EXPORT SYSTEM PERMEASE COMPONENT 2"/>
    <property type="match status" value="1"/>
</dbReference>
<keyword evidence="2" id="KW-1003">Cell membrane</keyword>
<evidence type="ECO:0000259" key="8">
    <source>
        <dbReference type="Pfam" id="PF12704"/>
    </source>
</evidence>
<dbReference type="AlphaFoldDB" id="A0A4U6D6G7"/>
<accession>A0A4U6D6G7</accession>
<evidence type="ECO:0000256" key="4">
    <source>
        <dbReference type="ARBA" id="ARBA00022989"/>
    </source>
</evidence>
<evidence type="ECO:0000313" key="9">
    <source>
        <dbReference type="EMBL" id="TKT91708.1"/>
    </source>
</evidence>
<dbReference type="InterPro" id="IPR025857">
    <property type="entry name" value="MacB_PCD"/>
</dbReference>
<keyword evidence="4 6" id="KW-1133">Transmembrane helix</keyword>
<evidence type="ECO:0000256" key="6">
    <source>
        <dbReference type="SAM" id="Phobius"/>
    </source>
</evidence>
<feature type="transmembrane region" description="Helical" evidence="6">
    <location>
        <begin position="673"/>
        <end position="697"/>
    </location>
</feature>
<evidence type="ECO:0000259" key="7">
    <source>
        <dbReference type="Pfam" id="PF02687"/>
    </source>
</evidence>
<protein>
    <submittedName>
        <fullName evidence="9">FtsX-like permease family protein</fullName>
    </submittedName>
</protein>
<feature type="transmembrane region" description="Helical" evidence="6">
    <location>
        <begin position="709"/>
        <end position="737"/>
    </location>
</feature>
<feature type="transmembrane region" description="Helical" evidence="6">
    <location>
        <begin position="21"/>
        <end position="41"/>
    </location>
</feature>
<dbReference type="RefSeq" id="WP_137340853.1">
    <property type="nucleotide sequence ID" value="NZ_SZVO01000006.1"/>
</dbReference>
<keyword evidence="3 6" id="KW-0812">Transmembrane</keyword>
<evidence type="ECO:0000256" key="5">
    <source>
        <dbReference type="ARBA" id="ARBA00023136"/>
    </source>
</evidence>
<dbReference type="Pfam" id="PF02687">
    <property type="entry name" value="FtsX"/>
    <property type="match status" value="2"/>
</dbReference>
<feature type="domain" description="ABC3 transporter permease C-terminal" evidence="7">
    <location>
        <begin position="292"/>
        <end position="405"/>
    </location>
</feature>
<evidence type="ECO:0000256" key="1">
    <source>
        <dbReference type="ARBA" id="ARBA00004651"/>
    </source>
</evidence>
<feature type="transmembrane region" description="Helical" evidence="6">
    <location>
        <begin position="340"/>
        <end position="359"/>
    </location>
</feature>
<dbReference type="GO" id="GO:0005886">
    <property type="term" value="C:plasma membrane"/>
    <property type="evidence" value="ECO:0007669"/>
    <property type="project" value="UniProtKB-SubCell"/>
</dbReference>
<organism evidence="9 10">
    <name type="scientific">Dyadobacter frigoris</name>
    <dbReference type="NCBI Taxonomy" id="2576211"/>
    <lineage>
        <taxon>Bacteria</taxon>
        <taxon>Pseudomonadati</taxon>
        <taxon>Bacteroidota</taxon>
        <taxon>Cytophagia</taxon>
        <taxon>Cytophagales</taxon>
        <taxon>Spirosomataceae</taxon>
        <taxon>Dyadobacter</taxon>
    </lineage>
</organism>
<keyword evidence="5 6" id="KW-0472">Membrane</keyword>
<dbReference type="Proteomes" id="UP000304900">
    <property type="component" value="Unassembled WGS sequence"/>
</dbReference>
<dbReference type="PANTHER" id="PTHR30572">
    <property type="entry name" value="MEMBRANE COMPONENT OF TRANSPORTER-RELATED"/>
    <property type="match status" value="1"/>
</dbReference>
<dbReference type="InterPro" id="IPR050250">
    <property type="entry name" value="Macrolide_Exporter_MacB"/>
</dbReference>
<feature type="transmembrane region" description="Helical" evidence="6">
    <location>
        <begin position="427"/>
        <end position="447"/>
    </location>
</feature>
<dbReference type="Pfam" id="PF12704">
    <property type="entry name" value="MacB_PCD"/>
    <property type="match status" value="2"/>
</dbReference>
<evidence type="ECO:0000256" key="3">
    <source>
        <dbReference type="ARBA" id="ARBA00022692"/>
    </source>
</evidence>
<evidence type="ECO:0000313" key="10">
    <source>
        <dbReference type="Proteomes" id="UP000304900"/>
    </source>
</evidence>
<dbReference type="EMBL" id="SZVO01000006">
    <property type="protein sequence ID" value="TKT91708.1"/>
    <property type="molecule type" value="Genomic_DNA"/>
</dbReference>
<feature type="domain" description="MacB-like periplasmic core" evidence="8">
    <location>
        <begin position="435"/>
        <end position="631"/>
    </location>
</feature>
<proteinExistence type="predicted"/>
<feature type="transmembrane region" description="Helical" evidence="6">
    <location>
        <begin position="757"/>
        <end position="779"/>
    </location>
</feature>
<evidence type="ECO:0000256" key="2">
    <source>
        <dbReference type="ARBA" id="ARBA00022475"/>
    </source>
</evidence>
<reference evidence="9 10" key="1">
    <citation type="submission" date="2019-05" db="EMBL/GenBank/DDBJ databases">
        <title>Dyadobacter AR-3-8 sp. nov., isolated from arctic soil.</title>
        <authorList>
            <person name="Chaudhary D.K."/>
        </authorList>
    </citation>
    <scope>NUCLEOTIDE SEQUENCE [LARGE SCALE GENOMIC DNA]</scope>
    <source>
        <strain evidence="9 10">AR-3-8</strain>
    </source>
</reference>
<dbReference type="InterPro" id="IPR003838">
    <property type="entry name" value="ABC3_permease_C"/>
</dbReference>